<reference evidence="3 4" key="1">
    <citation type="submission" date="2020-08" db="EMBL/GenBank/DDBJ databases">
        <authorList>
            <person name="Newling K."/>
            <person name="Davey J."/>
            <person name="Forrester S."/>
        </authorList>
    </citation>
    <scope>NUCLEOTIDE SEQUENCE [LARGE SCALE GENOMIC DNA]</scope>
    <source>
        <strain evidence="4">Crithidia deanei Carvalho (ATCC PRA-265)</strain>
    </source>
</reference>
<proteinExistence type="predicted"/>
<organism evidence="3 4">
    <name type="scientific">Angomonas deanei</name>
    <dbReference type="NCBI Taxonomy" id="59799"/>
    <lineage>
        <taxon>Eukaryota</taxon>
        <taxon>Discoba</taxon>
        <taxon>Euglenozoa</taxon>
        <taxon>Kinetoplastea</taxon>
        <taxon>Metakinetoplastina</taxon>
        <taxon>Trypanosomatida</taxon>
        <taxon>Trypanosomatidae</taxon>
        <taxon>Strigomonadinae</taxon>
        <taxon>Angomonas</taxon>
    </lineage>
</organism>
<feature type="region of interest" description="Disordered" evidence="2">
    <location>
        <begin position="242"/>
        <end position="262"/>
    </location>
</feature>
<keyword evidence="1" id="KW-0175">Coiled coil</keyword>
<dbReference type="VEuPathDB" id="TriTrypDB:ADEAN_000545900"/>
<accession>A0A7G2CH04</accession>
<protein>
    <submittedName>
        <fullName evidence="3">Uncharacterized protein</fullName>
    </submittedName>
</protein>
<feature type="region of interest" description="Disordered" evidence="2">
    <location>
        <begin position="454"/>
        <end position="478"/>
    </location>
</feature>
<dbReference type="AlphaFoldDB" id="A0A7G2CH04"/>
<feature type="coiled-coil region" evidence="1">
    <location>
        <begin position="310"/>
        <end position="337"/>
    </location>
</feature>
<dbReference type="Proteomes" id="UP000515908">
    <property type="component" value="Chromosome 10"/>
</dbReference>
<evidence type="ECO:0000313" key="4">
    <source>
        <dbReference type="Proteomes" id="UP000515908"/>
    </source>
</evidence>
<name>A0A7G2CH04_9TRYP</name>
<evidence type="ECO:0000256" key="2">
    <source>
        <dbReference type="SAM" id="MobiDB-lite"/>
    </source>
</evidence>
<sequence length="478" mass="53339">MRFSTVLCLNSQKTRDGDLFYVKDRKCTSVGSNRISVSDTVERALPSKVASSLVQTIESSPDYSHSFASFLTLSHNSSLSDVVASNVVQRRPDQFDECVVFASDGTSLVCETLSSSLSDGELASTMSSLSDVSVMIFKWHRKSFTISFGALLNTTHIPALLLASHRYVYVYVSESSSTRTVLDCLGEIESVHQLMSALYTSGGGTTPAISPLPARRGAPASLEQALHAYVRSEAHYSDLLDKLSPQHGRLAPSPSGGERETTTISELQKENDALKVELDHYRLFVRENADRNAAQRLQHASPSGPESAEVERLRQSLQKALQEKQFAEEKVRVLELRKQLSQSRTQSPSRELSGPASVQVELQLAQRENVSLVSEFLRKEKEWQRKLQEATAEIEKQKKVRQEMEATLTLQSKTIEQAKRVILLSQQQHRREAETVMQKTCEPCRILRPLVPSPHPWERRTTSSPVHERPCHALTGAL</sequence>
<feature type="coiled-coil region" evidence="1">
    <location>
        <begin position="373"/>
        <end position="407"/>
    </location>
</feature>
<evidence type="ECO:0000313" key="3">
    <source>
        <dbReference type="EMBL" id="CAD2217973.1"/>
    </source>
</evidence>
<dbReference type="EMBL" id="LR877154">
    <property type="protein sequence ID" value="CAD2217973.1"/>
    <property type="molecule type" value="Genomic_DNA"/>
</dbReference>
<evidence type="ECO:0000256" key="1">
    <source>
        <dbReference type="SAM" id="Coils"/>
    </source>
</evidence>
<gene>
    <name evidence="3" type="ORF">ADEAN_000545900</name>
</gene>
<keyword evidence="4" id="KW-1185">Reference proteome</keyword>
<feature type="compositionally biased region" description="Basic and acidic residues" evidence="2">
    <location>
        <begin position="456"/>
        <end position="471"/>
    </location>
</feature>
<dbReference type="OrthoDB" id="273292at2759"/>